<dbReference type="RefSeq" id="WP_027098635.1">
    <property type="nucleotide sequence ID" value="NZ_CABHIH010000004.1"/>
</dbReference>
<organism evidence="10 11">
    <name type="scientific">Clostridium paraputrificum</name>
    <dbReference type="NCBI Taxonomy" id="29363"/>
    <lineage>
        <taxon>Bacteria</taxon>
        <taxon>Bacillati</taxon>
        <taxon>Bacillota</taxon>
        <taxon>Clostridia</taxon>
        <taxon>Eubacteriales</taxon>
        <taxon>Clostridiaceae</taxon>
        <taxon>Clostridium</taxon>
    </lineage>
</organism>
<proteinExistence type="inferred from homology"/>
<dbReference type="SUPFAM" id="SSF56300">
    <property type="entry name" value="Metallo-dependent phosphatases"/>
    <property type="match status" value="1"/>
</dbReference>
<dbReference type="eggNOG" id="COG0420">
    <property type="taxonomic scope" value="Bacteria"/>
</dbReference>
<dbReference type="NCBIfam" id="TIGR00619">
    <property type="entry name" value="sbcd"/>
    <property type="match status" value="1"/>
</dbReference>
<dbReference type="InterPro" id="IPR050535">
    <property type="entry name" value="DNA_Repair-Maintenance_Comp"/>
</dbReference>
<keyword evidence="4 7" id="KW-0540">Nuclease</keyword>
<sequence length="401" mass="46010">MKIIHTGDWHIGKIVNEFSMIDDQRYILNELIKLINFEKPDVLIIAGDIYDRSIPPVEAVDLLNEVFSKILIDNKVKIVAISGNHDSGERVSFVSKILEKEGLYIQGIIEDEIKNITISDDEGNVNFYMIPYVDPVILRRKFNNPEIRDHNDAMKAVISRIKPSLNESERNIVVTHGYVTYKRNDVIDKDGENLYELAELEVSDSERPLSIGGTDLIDSDNFNCFDYVALGHLHGRQKVGREEIRYSGSLMKYSFSEINHKKGVIIIEIDGNKKINIRQEELRPKRNMRIIKGPLDELIKAGLEDCSNREDYIQAILTDEGEIIDPIGKLRNAYPNIMILKREENKNIGTSLTAASKGYKSKTELELFEEYYDRLGSGEFTEEKKEVIRNVINEVFREEGK</sequence>
<keyword evidence="7" id="KW-0255">Endonuclease</keyword>
<dbReference type="Gene3D" id="3.60.21.10">
    <property type="match status" value="1"/>
</dbReference>
<protein>
    <recommendedName>
        <fullName evidence="3 7">Nuclease SbcCD subunit D</fullName>
    </recommendedName>
</protein>
<dbReference type="GO" id="GO:0006310">
    <property type="term" value="P:DNA recombination"/>
    <property type="evidence" value="ECO:0007669"/>
    <property type="project" value="UniProtKB-KW"/>
</dbReference>
<dbReference type="InterPro" id="IPR004843">
    <property type="entry name" value="Calcineurin-like_PHP"/>
</dbReference>
<accession>A0A174VID7</accession>
<comment type="subunit">
    <text evidence="2 7">Heterodimer of SbcC and SbcD.</text>
</comment>
<evidence type="ECO:0000256" key="2">
    <source>
        <dbReference type="ARBA" id="ARBA00011322"/>
    </source>
</evidence>
<feature type="domain" description="Nuclease SbcCD subunit D C-terminal" evidence="9">
    <location>
        <begin position="285"/>
        <end position="374"/>
    </location>
</feature>
<comment type="similarity">
    <text evidence="1 7">Belongs to the SbcD family.</text>
</comment>
<dbReference type="InterPro" id="IPR026843">
    <property type="entry name" value="SbcD_C"/>
</dbReference>
<feature type="domain" description="Calcineurin-like phosphoesterase" evidence="8">
    <location>
        <begin position="1"/>
        <end position="234"/>
    </location>
</feature>
<evidence type="ECO:0000256" key="7">
    <source>
        <dbReference type="RuleBase" id="RU363069"/>
    </source>
</evidence>
<evidence type="ECO:0000313" key="10">
    <source>
        <dbReference type="EMBL" id="OBY10128.1"/>
    </source>
</evidence>
<dbReference type="EMBL" id="MAPZ01000024">
    <property type="protein sequence ID" value="OBY10128.1"/>
    <property type="molecule type" value="Genomic_DNA"/>
</dbReference>
<dbReference type="Pfam" id="PF00149">
    <property type="entry name" value="Metallophos"/>
    <property type="match status" value="1"/>
</dbReference>
<gene>
    <name evidence="7" type="primary">sbcD</name>
    <name evidence="10" type="ORF">CP373A1_11545</name>
</gene>
<dbReference type="PANTHER" id="PTHR30337:SF0">
    <property type="entry name" value="NUCLEASE SBCCD SUBUNIT D"/>
    <property type="match status" value="1"/>
</dbReference>
<dbReference type="AlphaFoldDB" id="A0A174VID7"/>
<keyword evidence="7" id="KW-0233">DNA recombination</keyword>
<dbReference type="GeneID" id="42776461"/>
<dbReference type="InterPro" id="IPR004593">
    <property type="entry name" value="SbcD"/>
</dbReference>
<dbReference type="GO" id="GO:0006260">
    <property type="term" value="P:DNA replication"/>
    <property type="evidence" value="ECO:0007669"/>
    <property type="project" value="UniProtKB-KW"/>
</dbReference>
<comment type="caution">
    <text evidence="10">The sequence shown here is derived from an EMBL/GenBank/DDBJ whole genome shotgun (WGS) entry which is preliminary data.</text>
</comment>
<evidence type="ECO:0000259" key="8">
    <source>
        <dbReference type="Pfam" id="PF00149"/>
    </source>
</evidence>
<dbReference type="Proteomes" id="UP000092714">
    <property type="component" value="Unassembled WGS sequence"/>
</dbReference>
<keyword evidence="11" id="KW-1185">Reference proteome</keyword>
<keyword evidence="6 7" id="KW-0269">Exonuclease</keyword>
<dbReference type="CDD" id="cd00840">
    <property type="entry name" value="MPP_Mre11_N"/>
    <property type="match status" value="1"/>
</dbReference>
<dbReference type="OrthoDB" id="9773856at2"/>
<dbReference type="InterPro" id="IPR041796">
    <property type="entry name" value="Mre11_N"/>
</dbReference>
<dbReference type="Pfam" id="PF12320">
    <property type="entry name" value="SbcD_C"/>
    <property type="match status" value="1"/>
</dbReference>
<dbReference type="GO" id="GO:0004519">
    <property type="term" value="F:endonuclease activity"/>
    <property type="evidence" value="ECO:0007669"/>
    <property type="project" value="UniProtKB-KW"/>
</dbReference>
<dbReference type="PANTHER" id="PTHR30337">
    <property type="entry name" value="COMPONENT OF ATP-DEPENDENT DSDNA EXONUCLEASE"/>
    <property type="match status" value="1"/>
</dbReference>
<evidence type="ECO:0000256" key="3">
    <source>
        <dbReference type="ARBA" id="ARBA00013365"/>
    </source>
</evidence>
<keyword evidence="7" id="KW-0235">DNA replication</keyword>
<keyword evidence="5 7" id="KW-0378">Hydrolase</keyword>
<evidence type="ECO:0000256" key="5">
    <source>
        <dbReference type="ARBA" id="ARBA00022801"/>
    </source>
</evidence>
<evidence type="ECO:0000256" key="1">
    <source>
        <dbReference type="ARBA" id="ARBA00010555"/>
    </source>
</evidence>
<evidence type="ECO:0000256" key="4">
    <source>
        <dbReference type="ARBA" id="ARBA00022722"/>
    </source>
</evidence>
<dbReference type="InterPro" id="IPR029052">
    <property type="entry name" value="Metallo-depent_PP-like"/>
</dbReference>
<dbReference type="GO" id="GO:0008408">
    <property type="term" value="F:3'-5' exonuclease activity"/>
    <property type="evidence" value="ECO:0007669"/>
    <property type="project" value="InterPro"/>
</dbReference>
<name>A0A174VID7_9CLOT</name>
<evidence type="ECO:0000313" key="11">
    <source>
        <dbReference type="Proteomes" id="UP000092714"/>
    </source>
</evidence>
<comment type="function">
    <text evidence="7">SbcCD cleaves DNA hairpin structures. These structures can inhibit DNA replication and are intermediates in certain DNA recombination reactions. The complex acts as a 3'-&gt;5' double strand exonuclease that can open hairpins. It also has a 5' single-strand endonuclease activity.</text>
</comment>
<evidence type="ECO:0000259" key="9">
    <source>
        <dbReference type="Pfam" id="PF12320"/>
    </source>
</evidence>
<reference evidence="10 11" key="1">
    <citation type="submission" date="2016-06" db="EMBL/GenBank/DDBJ databases">
        <authorList>
            <person name="Kjaerup R.B."/>
            <person name="Dalgaard T.S."/>
            <person name="Juul-Madsen H.R."/>
        </authorList>
    </citation>
    <scope>NUCLEOTIDE SEQUENCE [LARGE SCALE GENOMIC DNA]</scope>
    <source>
        <strain evidence="10 11">373-A1</strain>
    </source>
</reference>
<evidence type="ECO:0000256" key="6">
    <source>
        <dbReference type="ARBA" id="ARBA00022839"/>
    </source>
</evidence>